<sequence length="126" mass="13840">MSTALRRLRRANKALARTQKRSANRGKAVRRVGRLHLKVADQQADFLHKTTTRLAGSKRAIAVETLNVTGMLINRRLARAILDLGFGEFFRQLANKGPGTAHRHGRPTAGTRCRNCAASAAWSTPA</sequence>
<proteinExistence type="predicted"/>
<gene>
    <name evidence="2" type="ORF">ACFFR3_41835</name>
</gene>
<dbReference type="GO" id="GO:0004519">
    <property type="term" value="F:endonuclease activity"/>
    <property type="evidence" value="ECO:0007669"/>
    <property type="project" value="UniProtKB-KW"/>
</dbReference>
<organism evidence="2 3">
    <name type="scientific">Nonomuraea salmonea</name>
    <dbReference type="NCBI Taxonomy" id="46181"/>
    <lineage>
        <taxon>Bacteria</taxon>
        <taxon>Bacillati</taxon>
        <taxon>Actinomycetota</taxon>
        <taxon>Actinomycetes</taxon>
        <taxon>Streptosporangiales</taxon>
        <taxon>Streptosporangiaceae</taxon>
        <taxon>Nonomuraea</taxon>
    </lineage>
</organism>
<evidence type="ECO:0000313" key="2">
    <source>
        <dbReference type="EMBL" id="MFB9476076.1"/>
    </source>
</evidence>
<name>A0ABV5P0U9_9ACTN</name>
<dbReference type="Proteomes" id="UP001589568">
    <property type="component" value="Unassembled WGS sequence"/>
</dbReference>
<keyword evidence="3" id="KW-1185">Reference proteome</keyword>
<protein>
    <submittedName>
        <fullName evidence="2">RNA-guided endonuclease InsQ/TnpB family protein</fullName>
    </submittedName>
</protein>
<evidence type="ECO:0000313" key="3">
    <source>
        <dbReference type="Proteomes" id="UP001589568"/>
    </source>
</evidence>
<evidence type="ECO:0000259" key="1">
    <source>
        <dbReference type="Pfam" id="PF01385"/>
    </source>
</evidence>
<reference evidence="2 3" key="1">
    <citation type="submission" date="2024-09" db="EMBL/GenBank/DDBJ databases">
        <authorList>
            <person name="Sun Q."/>
            <person name="Mori K."/>
        </authorList>
    </citation>
    <scope>NUCLEOTIDE SEQUENCE [LARGE SCALE GENOMIC DNA]</scope>
    <source>
        <strain evidence="2 3">JCM 3324</strain>
    </source>
</reference>
<keyword evidence="2" id="KW-0378">Hydrolase</keyword>
<feature type="domain" description="Probable transposase IS891/IS1136/IS1341" evidence="1">
    <location>
        <begin position="4"/>
        <end position="72"/>
    </location>
</feature>
<accession>A0ABV5P0U9</accession>
<dbReference type="Pfam" id="PF01385">
    <property type="entry name" value="OrfB_IS605"/>
    <property type="match status" value="1"/>
</dbReference>
<dbReference type="InterPro" id="IPR001959">
    <property type="entry name" value="Transposase"/>
</dbReference>
<dbReference type="RefSeq" id="WP_345409801.1">
    <property type="nucleotide sequence ID" value="NZ_BAAAXS010000001.1"/>
</dbReference>
<keyword evidence="2" id="KW-0540">Nuclease</keyword>
<comment type="caution">
    <text evidence="2">The sequence shown here is derived from an EMBL/GenBank/DDBJ whole genome shotgun (WGS) entry which is preliminary data.</text>
</comment>
<dbReference type="EMBL" id="JBHMCF010000046">
    <property type="protein sequence ID" value="MFB9476076.1"/>
    <property type="molecule type" value="Genomic_DNA"/>
</dbReference>
<keyword evidence="2" id="KW-0255">Endonuclease</keyword>